<accession>A0A7G7MFT3</accession>
<organism evidence="1 2">
    <name type="scientific">Pseudonocardia petroleophila</name>
    <dbReference type="NCBI Taxonomy" id="37331"/>
    <lineage>
        <taxon>Bacteria</taxon>
        <taxon>Bacillati</taxon>
        <taxon>Actinomycetota</taxon>
        <taxon>Actinomycetes</taxon>
        <taxon>Pseudonocardiales</taxon>
        <taxon>Pseudonocardiaceae</taxon>
        <taxon>Pseudonocardia</taxon>
    </lineage>
</organism>
<proteinExistence type="predicted"/>
<gene>
    <name evidence="1" type="ORF">H6H00_26650</name>
</gene>
<dbReference type="KEGG" id="ppel:H6H00_26650"/>
<name>A0A7G7MFT3_9PSEU</name>
<keyword evidence="2" id="KW-1185">Reference proteome</keyword>
<dbReference type="RefSeq" id="WP_185718398.1">
    <property type="nucleotide sequence ID" value="NZ_BAAAWI010000001.1"/>
</dbReference>
<dbReference type="Proteomes" id="UP000515728">
    <property type="component" value="Chromosome"/>
</dbReference>
<protein>
    <submittedName>
        <fullName evidence="1">Uncharacterized protein</fullName>
    </submittedName>
</protein>
<reference evidence="1 2" key="1">
    <citation type="submission" date="2020-08" db="EMBL/GenBank/DDBJ databases">
        <authorList>
            <person name="Mo P."/>
        </authorList>
    </citation>
    <scope>NUCLEOTIDE SEQUENCE [LARGE SCALE GENOMIC DNA]</scope>
    <source>
        <strain evidence="1 2">CGMCC 4.1532</strain>
    </source>
</reference>
<sequence length="141" mass="14846">MTESIESDTPSTSSNLDDNGRFAVLRSLLAVLGESDTSLSVTLFVDGAVVTGRAVPRTEWLEAVAGVPSPDDDPTADGIRTLLRGAADVDSEPLSSTTINTVNLIDVTIFSVGGAQMLIPTLQIALARVSGWTLGRVEFQR</sequence>
<evidence type="ECO:0000313" key="2">
    <source>
        <dbReference type="Proteomes" id="UP000515728"/>
    </source>
</evidence>
<dbReference type="AlphaFoldDB" id="A0A7G7MFT3"/>
<dbReference type="EMBL" id="CP060131">
    <property type="protein sequence ID" value="QNG51644.1"/>
    <property type="molecule type" value="Genomic_DNA"/>
</dbReference>
<evidence type="ECO:0000313" key="1">
    <source>
        <dbReference type="EMBL" id="QNG51644.1"/>
    </source>
</evidence>